<dbReference type="Gene3D" id="1.10.510.10">
    <property type="entry name" value="Transferase(Phosphotransferase) domain 1"/>
    <property type="match status" value="1"/>
</dbReference>
<dbReference type="PROSITE" id="PS50003">
    <property type="entry name" value="PH_DOMAIN"/>
    <property type="match status" value="1"/>
</dbReference>
<dbReference type="InterPro" id="IPR011993">
    <property type="entry name" value="PH-like_dom_sf"/>
</dbReference>
<keyword evidence="8" id="KW-0418">Kinase</keyword>
<dbReference type="InterPro" id="IPR017441">
    <property type="entry name" value="Protein_kinase_ATP_BS"/>
</dbReference>
<dbReference type="PANTHER" id="PTHR24347">
    <property type="entry name" value="SERINE/THREONINE-PROTEIN KINASE"/>
    <property type="match status" value="1"/>
</dbReference>
<evidence type="ECO:0000259" key="6">
    <source>
        <dbReference type="PROSITE" id="PS50011"/>
    </source>
</evidence>
<protein>
    <submittedName>
        <fullName evidence="8">Calcium/calmodulin-dependent protein kinase type 1B</fullName>
    </submittedName>
</protein>
<dbReference type="SMART" id="SM00220">
    <property type="entry name" value="S_TKc"/>
    <property type="match status" value="1"/>
</dbReference>
<dbReference type="Gene3D" id="2.30.29.30">
    <property type="entry name" value="Pleckstrin-homology domain (PH domain)/Phosphotyrosine-binding domain (PTB)"/>
    <property type="match status" value="1"/>
</dbReference>
<feature type="region of interest" description="Disordered" evidence="4">
    <location>
        <begin position="476"/>
        <end position="495"/>
    </location>
</feature>
<feature type="binding site" evidence="3">
    <location>
        <position position="155"/>
    </location>
    <ligand>
        <name>ATP</name>
        <dbReference type="ChEBI" id="CHEBI:30616"/>
    </ligand>
</feature>
<feature type="region of interest" description="Disordered" evidence="4">
    <location>
        <begin position="423"/>
        <end position="448"/>
    </location>
</feature>
<dbReference type="Pfam" id="PF00069">
    <property type="entry name" value="Pkinase"/>
    <property type="match status" value="1"/>
</dbReference>
<dbReference type="InterPro" id="IPR011009">
    <property type="entry name" value="Kinase-like_dom_sf"/>
</dbReference>
<evidence type="ECO:0000313" key="8">
    <source>
        <dbReference type="EMBL" id="KAA8495315.1"/>
    </source>
</evidence>
<keyword evidence="9" id="KW-1185">Reference proteome</keyword>
<keyword evidence="1 3" id="KW-0547">Nucleotide-binding</keyword>
<comment type="caution">
    <text evidence="8">The sequence shown here is derived from an EMBL/GenBank/DDBJ whole genome shotgun (WGS) entry which is preliminary data.</text>
</comment>
<dbReference type="SUPFAM" id="SSF56112">
    <property type="entry name" value="Protein kinase-like (PK-like)"/>
    <property type="match status" value="1"/>
</dbReference>
<dbReference type="AlphaFoldDB" id="A0A5J4YVL5"/>
<dbReference type="GO" id="GO:0005524">
    <property type="term" value="F:ATP binding"/>
    <property type="evidence" value="ECO:0007669"/>
    <property type="project" value="UniProtKB-UniRule"/>
</dbReference>
<keyword evidence="2 3" id="KW-0067">ATP-binding</keyword>
<organism evidence="8 9">
    <name type="scientific">Porphyridium purpureum</name>
    <name type="common">Red alga</name>
    <name type="synonym">Porphyridium cruentum</name>
    <dbReference type="NCBI Taxonomy" id="35688"/>
    <lineage>
        <taxon>Eukaryota</taxon>
        <taxon>Rhodophyta</taxon>
        <taxon>Bangiophyceae</taxon>
        <taxon>Porphyridiales</taxon>
        <taxon>Porphyridiaceae</taxon>
        <taxon>Porphyridium</taxon>
    </lineage>
</organism>
<dbReference type="EMBL" id="VRMN01000014">
    <property type="protein sequence ID" value="KAA8491411.1"/>
    <property type="molecule type" value="Genomic_DNA"/>
</dbReference>
<evidence type="ECO:0000313" key="9">
    <source>
        <dbReference type="Proteomes" id="UP000324585"/>
    </source>
</evidence>
<evidence type="ECO:0000256" key="1">
    <source>
        <dbReference type="ARBA" id="ARBA00022741"/>
    </source>
</evidence>
<evidence type="ECO:0000256" key="3">
    <source>
        <dbReference type="PROSITE-ProRule" id="PRU10141"/>
    </source>
</evidence>
<feature type="domain" description="PH" evidence="5">
    <location>
        <begin position="28"/>
        <end position="117"/>
    </location>
</feature>
<dbReference type="SMART" id="SM00233">
    <property type="entry name" value="PH"/>
    <property type="match status" value="1"/>
</dbReference>
<evidence type="ECO:0000256" key="4">
    <source>
        <dbReference type="SAM" id="MobiDB-lite"/>
    </source>
</evidence>
<dbReference type="OrthoDB" id="40902at2759"/>
<evidence type="ECO:0000259" key="5">
    <source>
        <dbReference type="PROSITE" id="PS50003"/>
    </source>
</evidence>
<feature type="domain" description="Protein kinase" evidence="6">
    <location>
        <begin position="124"/>
        <end position="400"/>
    </location>
</feature>
<dbReference type="CDD" id="cd05117">
    <property type="entry name" value="STKc_CAMK"/>
    <property type="match status" value="1"/>
</dbReference>
<dbReference type="SUPFAM" id="SSF50729">
    <property type="entry name" value="PH domain-like"/>
    <property type="match status" value="1"/>
</dbReference>
<accession>A0A5J4YVL5</accession>
<dbReference type="PROSITE" id="PS00107">
    <property type="entry name" value="PROTEIN_KINASE_ATP"/>
    <property type="match status" value="1"/>
</dbReference>
<reference evidence="9" key="1">
    <citation type="journal article" date="2019" name="Nat. Commun.">
        <title>Expansion of phycobilisome linker gene families in mesophilic red algae.</title>
        <authorList>
            <person name="Lee J."/>
            <person name="Kim D."/>
            <person name="Bhattacharya D."/>
            <person name="Yoon H.S."/>
        </authorList>
    </citation>
    <scope>NUCLEOTIDE SEQUENCE [LARGE SCALE GENOMIC DNA]</scope>
    <source>
        <strain evidence="9">CCMP 1328</strain>
    </source>
</reference>
<dbReference type="InterPro" id="IPR001849">
    <property type="entry name" value="PH_domain"/>
</dbReference>
<dbReference type="InterPro" id="IPR000719">
    <property type="entry name" value="Prot_kinase_dom"/>
</dbReference>
<dbReference type="FunFam" id="1.10.510.10:FF:000571">
    <property type="entry name" value="Maternal embryonic leucine zipper kinase"/>
    <property type="match status" value="1"/>
</dbReference>
<proteinExistence type="predicted"/>
<name>A0A5J4YVL5_PORPP</name>
<dbReference type="EMBL" id="VRMN01000003">
    <property type="protein sequence ID" value="KAA8495315.1"/>
    <property type="molecule type" value="Genomic_DNA"/>
</dbReference>
<keyword evidence="8" id="KW-0808">Transferase</keyword>
<evidence type="ECO:0000256" key="2">
    <source>
        <dbReference type="ARBA" id="ARBA00022840"/>
    </source>
</evidence>
<gene>
    <name evidence="8" type="ORF">FVE85_1470</name>
    <name evidence="7" type="ORF">FVE85_7832</name>
</gene>
<dbReference type="GO" id="GO:0004672">
    <property type="term" value="F:protein kinase activity"/>
    <property type="evidence" value="ECO:0007669"/>
    <property type="project" value="InterPro"/>
</dbReference>
<dbReference type="PROSITE" id="PS50011">
    <property type="entry name" value="PROTEIN_KINASE_DOM"/>
    <property type="match status" value="1"/>
</dbReference>
<dbReference type="Proteomes" id="UP000324585">
    <property type="component" value="Unassembled WGS sequence"/>
</dbReference>
<reference evidence="8" key="2">
    <citation type="submission" date="2019-09" db="EMBL/GenBank/DDBJ databases">
        <title>Expansion of phycobilisome linker gene families in mesophilic red algae.</title>
        <authorList>
            <person name="Lee J."/>
        </authorList>
    </citation>
    <scope>NUCLEOTIDE SEQUENCE [LARGE SCALE GENOMIC DNA]</scope>
    <source>
        <strain evidence="8">CCMP 1328</strain>
        <tissue evidence="8">Unicellular</tissue>
    </source>
</reference>
<dbReference type="OMA" id="ESGHNAQ"/>
<sequence>MDAHHEAYQVLEAKASYNASALLRHGYARLTEGWVRKVGKRMGSKMRLLRLRGSVLSSRKDVDAKPSWELTVLDCVVEAGPKPSQLFVRMADRDLEFFATNESDRQRWVKAFREASTQRLEDFYKVGAQIGKGAFAQVFLCQSRDALEDETYVVKRIEKSASSNKHASLQISRELAIARSIRHPSIVTVIDIFESASEIMIIMEYAEFGDLFQILVERGAFTEAVAAECFASLFSALSYLHEKSIVHRDIKPANFLAARPESHRKRSSDRPDRKSEDFQAKLTDFGLSNVLTGASDEMMTTPVGTPYFLSPEMIIGRRYGVEVDLWAMGVSLFFFLSGQLPFAGANRTETYAKIAKAELSFGDPRWDLISSEAKGLISGLLEKDPALRYTVQDALSHEWLCDTGPRTKVDISSNLESGKYLSFDQRSGSKGKSKARAGPAVASSAHSAHGKANLEILQDVLDRWVLDAVQRLRSLEANDTDYGRDGQPDQPHKEP</sequence>
<evidence type="ECO:0000313" key="7">
    <source>
        <dbReference type="EMBL" id="KAA8491411.1"/>
    </source>
</evidence>